<gene>
    <name evidence="2" type="ORF">D5071_12880</name>
</gene>
<dbReference type="Pfam" id="PF18863">
    <property type="entry name" value="AbiJ_NTD4"/>
    <property type="match status" value="1"/>
</dbReference>
<reference evidence="2 3" key="1">
    <citation type="submission" date="2018-09" db="EMBL/GenBank/DDBJ databases">
        <title>Phylogenetic diversity of Pectobacterium and Dickeya strains causing blackleg disease of potato in Morocco.</title>
        <authorList>
            <person name="Oulghazi S."/>
            <person name="Moumni M."/>
            <person name="Faure D."/>
        </authorList>
    </citation>
    <scope>NUCLEOTIDE SEQUENCE [LARGE SCALE GENOMIC DNA]</scope>
    <source>
        <strain evidence="2 3">S1.15.11.2D</strain>
    </source>
</reference>
<organism evidence="2 3">
    <name type="scientific">Pectobacterium carotovorum</name>
    <name type="common">Erwinia carotovora</name>
    <dbReference type="NCBI Taxonomy" id="554"/>
    <lineage>
        <taxon>Bacteria</taxon>
        <taxon>Pseudomonadati</taxon>
        <taxon>Pseudomonadota</taxon>
        <taxon>Gammaproteobacteria</taxon>
        <taxon>Enterobacterales</taxon>
        <taxon>Pectobacteriaceae</taxon>
        <taxon>Pectobacterium</taxon>
    </lineage>
</organism>
<comment type="caution">
    <text evidence="2">The sequence shown here is derived from an EMBL/GenBank/DDBJ whole genome shotgun (WGS) entry which is preliminary data.</text>
</comment>
<dbReference type="InterPro" id="IPR049503">
    <property type="entry name" value="AbiJ_NTD4"/>
</dbReference>
<dbReference type="AlphaFoldDB" id="A0A419AUT8"/>
<evidence type="ECO:0000259" key="1">
    <source>
        <dbReference type="Pfam" id="PF18863"/>
    </source>
</evidence>
<feature type="domain" description="HEPN AbiJ-N-terminal" evidence="1">
    <location>
        <begin position="2"/>
        <end position="174"/>
    </location>
</feature>
<dbReference type="EMBL" id="QZDH01000031">
    <property type="protein sequence ID" value="RJL50477.1"/>
    <property type="molecule type" value="Genomic_DNA"/>
</dbReference>
<evidence type="ECO:0000313" key="2">
    <source>
        <dbReference type="EMBL" id="RJL50477.1"/>
    </source>
</evidence>
<evidence type="ECO:0000313" key="3">
    <source>
        <dbReference type="Proteomes" id="UP000283655"/>
    </source>
</evidence>
<name>A0A419AUT8_PECCA</name>
<dbReference type="Proteomes" id="UP000283655">
    <property type="component" value="Unassembled WGS sequence"/>
</dbReference>
<sequence length="308" mass="35463">MEYFSDKENGPVQRNNSEITIKIWAGLVSCINVLVNKGYFGKHFPEECPDGQGCIGTDAIDFKAVLQAEIPNLDWPLVVEVEDDHSSLSWGRNTVPFIPDYLDIMDLLQFCYKHVAAPVKGGYHDYFNHYHISGFDVDIGREEFLQKVNTIFARNGLAYELLPTGEIIRLLSPELVHMMSSVGSPTEVELRSILARAKAKITHYDVAIRYDAMKELWDFWERLKSIYNPSNKKDSITQLLHAAAESPDFRTILETEAKTLTEIGNTYFIRHTEMKQVKIQENDHIEYLYQRMFSMIHLLLKKIPTLTQ</sequence>
<proteinExistence type="predicted"/>
<protein>
    <submittedName>
        <fullName evidence="2">Stationary phase or STEss regulating sigma factor</fullName>
    </submittedName>
</protein>
<dbReference type="RefSeq" id="WP_119873980.1">
    <property type="nucleotide sequence ID" value="NZ_JBEHEC010000002.1"/>
</dbReference>
<accession>A0A419AUT8</accession>